<protein>
    <submittedName>
        <fullName evidence="1">Uncharacterized protein</fullName>
    </submittedName>
</protein>
<comment type="caution">
    <text evidence="1">The sequence shown here is derived from an EMBL/GenBank/DDBJ whole genome shotgun (WGS) entry which is preliminary data.</text>
</comment>
<dbReference type="Proteomes" id="UP000275408">
    <property type="component" value="Unassembled WGS sequence"/>
</dbReference>
<keyword evidence="2" id="KW-1185">Reference proteome</keyword>
<evidence type="ECO:0000313" key="2">
    <source>
        <dbReference type="Proteomes" id="UP000275408"/>
    </source>
</evidence>
<organism evidence="1 2">
    <name type="scientific">Pocillopora damicornis</name>
    <name type="common">Cauliflower coral</name>
    <name type="synonym">Millepora damicornis</name>
    <dbReference type="NCBI Taxonomy" id="46731"/>
    <lineage>
        <taxon>Eukaryota</taxon>
        <taxon>Metazoa</taxon>
        <taxon>Cnidaria</taxon>
        <taxon>Anthozoa</taxon>
        <taxon>Hexacorallia</taxon>
        <taxon>Scleractinia</taxon>
        <taxon>Astrocoeniina</taxon>
        <taxon>Pocilloporidae</taxon>
        <taxon>Pocillopora</taxon>
    </lineage>
</organism>
<reference evidence="1 2" key="1">
    <citation type="journal article" date="2018" name="Sci. Rep.">
        <title>Comparative analysis of the Pocillopora damicornis genome highlights role of immune system in coral evolution.</title>
        <authorList>
            <person name="Cunning R."/>
            <person name="Bay R.A."/>
            <person name="Gillette P."/>
            <person name="Baker A.C."/>
            <person name="Traylor-Knowles N."/>
        </authorList>
    </citation>
    <scope>NUCLEOTIDE SEQUENCE [LARGE SCALE GENOMIC DNA]</scope>
    <source>
        <strain evidence="1">RSMAS</strain>
        <tissue evidence="1">Whole animal</tissue>
    </source>
</reference>
<name>A0A3M6UF53_POCDA</name>
<gene>
    <name evidence="1" type="ORF">pdam_00024473</name>
</gene>
<dbReference type="EMBL" id="RCHS01001679">
    <property type="protein sequence ID" value="RMX52189.1"/>
    <property type="molecule type" value="Genomic_DNA"/>
</dbReference>
<evidence type="ECO:0000313" key="1">
    <source>
        <dbReference type="EMBL" id="RMX52189.1"/>
    </source>
</evidence>
<sequence length="130" mass="15011">MVKKDTRSWQSILVHKQVVVALWQLETGDTQIYTMIIRHWKLSLSCYQAGLWNVERVLEVPFQGTGRRDKQSGHHYLTCCVLHSNSIDVRDPFPIDIVDSDDDDMDQSFNGDVSPTASDDKDNIMEYMSF</sequence>
<dbReference type="AlphaFoldDB" id="A0A3M6UF53"/>
<accession>A0A3M6UF53</accession>
<proteinExistence type="predicted"/>